<accession>A0A9D9H4C7</accession>
<dbReference type="EMBL" id="JADIMX010000066">
    <property type="protein sequence ID" value="MBO8434378.1"/>
    <property type="molecule type" value="Genomic_DNA"/>
</dbReference>
<dbReference type="PANTHER" id="PTHR43277">
    <property type="entry name" value="ARGININE DECARBOXYLASE"/>
    <property type="match status" value="1"/>
</dbReference>
<dbReference type="InterPro" id="IPR036633">
    <property type="entry name" value="Prn/Lys/Arg_de-COase_C_sf"/>
</dbReference>
<comment type="similarity">
    <text evidence="2">Belongs to the Orn/Lys/Arg decarboxylase class-I family.</text>
</comment>
<gene>
    <name evidence="8" type="ORF">IAC55_03530</name>
</gene>
<dbReference type="InterPro" id="IPR052357">
    <property type="entry name" value="Orn_Lys_Arg_decarboxylase-I"/>
</dbReference>
<name>A0A9D9H4C7_9FIRM</name>
<keyword evidence="5" id="KW-0456">Lyase</keyword>
<keyword evidence="8" id="KW-0032">Aminotransferase</keyword>
<dbReference type="SUPFAM" id="SSF55904">
    <property type="entry name" value="Ornithine decarboxylase C-terminal domain"/>
    <property type="match status" value="1"/>
</dbReference>
<evidence type="ECO:0000256" key="5">
    <source>
        <dbReference type="ARBA" id="ARBA00023239"/>
    </source>
</evidence>
<evidence type="ECO:0000313" key="8">
    <source>
        <dbReference type="EMBL" id="MBO8434378.1"/>
    </source>
</evidence>
<dbReference type="CDD" id="cd00615">
    <property type="entry name" value="Orn_deC_like"/>
    <property type="match status" value="1"/>
</dbReference>
<dbReference type="GO" id="GO:0008483">
    <property type="term" value="F:transaminase activity"/>
    <property type="evidence" value="ECO:0007669"/>
    <property type="project" value="UniProtKB-KW"/>
</dbReference>
<comment type="cofactor">
    <cofactor evidence="1">
        <name>pyridoxal 5'-phosphate</name>
        <dbReference type="ChEBI" id="CHEBI:597326"/>
    </cofactor>
</comment>
<keyword evidence="8" id="KW-0808">Transferase</keyword>
<keyword evidence="4" id="KW-0663">Pyridoxal phosphate</keyword>
<feature type="domain" description="Orn/Lys/Arg decarboxylases family 1 pyridoxal-P attachment site" evidence="6">
    <location>
        <begin position="6"/>
        <end position="297"/>
    </location>
</feature>
<evidence type="ECO:0000313" key="9">
    <source>
        <dbReference type="Proteomes" id="UP000823611"/>
    </source>
</evidence>
<reference evidence="8" key="1">
    <citation type="submission" date="2020-10" db="EMBL/GenBank/DDBJ databases">
        <authorList>
            <person name="Gilroy R."/>
        </authorList>
    </citation>
    <scope>NUCLEOTIDE SEQUENCE</scope>
    <source>
        <strain evidence="8">F6-4510</strain>
    </source>
</reference>
<dbReference type="Gene3D" id="3.40.640.10">
    <property type="entry name" value="Type I PLP-dependent aspartate aminotransferase-like (Major domain)"/>
    <property type="match status" value="1"/>
</dbReference>
<evidence type="ECO:0000259" key="7">
    <source>
        <dbReference type="Pfam" id="PF03711"/>
    </source>
</evidence>
<dbReference type="Gene3D" id="3.90.105.10">
    <property type="entry name" value="Molybdopterin biosynthesis moea protein, domain 2"/>
    <property type="match status" value="1"/>
</dbReference>
<dbReference type="GO" id="GO:0016831">
    <property type="term" value="F:carboxy-lyase activity"/>
    <property type="evidence" value="ECO:0007669"/>
    <property type="project" value="UniProtKB-KW"/>
</dbReference>
<sequence length="470" mass="52809">MKEYIFDKLCEYSKKPRYPFHMPGHKGGRLCSFSDVYKFDITEIDDFDNLHNASGIIKNSQERCSRLFGSDESFFMVNGSSGGNIASILATCGDGDKIIVSRNSHRSVFSGIVLSGAEPIYIYPQVVESMGIVGEILVSDVEKVFEKNPDAKAIFITSPTYEGFTADIKAISDIAHRYNSILIVDEAHGSHFKFNDYFPSTALECGADIVIQSVHKTLPSLTQTSVMHIRKERVDVSRLKLALSMVQSSSPSYIFISAMDKCCEFIETYGDKCFNDYVSLLEEYREKFSKLKNIRLIGNELCGKYGICDYDRGKLVFFINSEDITTEEISKMLIEKYNIQLEAVGRNHIIAMTSVADTKDGFEALYKALYEIDKDIFSSEKTIDVKSANIKPIKKVSMRKAYFSQKERVSLEKSVGRVCGDFLIPYPPGIPLVCVGEVITKECLSIILEYIEKGITVMGIDEDRSIQVLV</sequence>
<evidence type="ECO:0000256" key="1">
    <source>
        <dbReference type="ARBA" id="ARBA00001933"/>
    </source>
</evidence>
<reference evidence="8" key="2">
    <citation type="journal article" date="2021" name="PeerJ">
        <title>Extensive microbial diversity within the chicken gut microbiome revealed by metagenomics and culture.</title>
        <authorList>
            <person name="Gilroy R."/>
            <person name="Ravi A."/>
            <person name="Getino M."/>
            <person name="Pursley I."/>
            <person name="Horton D.L."/>
            <person name="Alikhan N.F."/>
            <person name="Baker D."/>
            <person name="Gharbi K."/>
            <person name="Hall N."/>
            <person name="Watson M."/>
            <person name="Adriaenssens E.M."/>
            <person name="Foster-Nyarko E."/>
            <person name="Jarju S."/>
            <person name="Secka A."/>
            <person name="Antonio M."/>
            <person name="Oren A."/>
            <person name="Chaudhuri R.R."/>
            <person name="La Ragione R."/>
            <person name="Hildebrand F."/>
            <person name="Pallen M.J."/>
        </authorList>
    </citation>
    <scope>NUCLEOTIDE SEQUENCE</scope>
    <source>
        <strain evidence="8">F6-4510</strain>
    </source>
</reference>
<dbReference type="Pfam" id="PF01276">
    <property type="entry name" value="OKR_DC_1"/>
    <property type="match status" value="1"/>
</dbReference>
<dbReference type="AlphaFoldDB" id="A0A9D9H4C7"/>
<dbReference type="InterPro" id="IPR015424">
    <property type="entry name" value="PyrdxlP-dep_Trfase"/>
</dbReference>
<evidence type="ECO:0000256" key="2">
    <source>
        <dbReference type="ARBA" id="ARBA00010671"/>
    </source>
</evidence>
<dbReference type="Proteomes" id="UP000823611">
    <property type="component" value="Unassembled WGS sequence"/>
</dbReference>
<proteinExistence type="inferred from homology"/>
<dbReference type="InterPro" id="IPR015421">
    <property type="entry name" value="PyrdxlP-dep_Trfase_major"/>
</dbReference>
<dbReference type="Pfam" id="PF03711">
    <property type="entry name" value="OKR_DC_1_C"/>
    <property type="match status" value="1"/>
</dbReference>
<dbReference type="InterPro" id="IPR000310">
    <property type="entry name" value="Orn/Lys/Arg_deCO2ase_major_dom"/>
</dbReference>
<evidence type="ECO:0000256" key="4">
    <source>
        <dbReference type="ARBA" id="ARBA00022898"/>
    </source>
</evidence>
<keyword evidence="3" id="KW-0210">Decarboxylase</keyword>
<evidence type="ECO:0000259" key="6">
    <source>
        <dbReference type="Pfam" id="PF01276"/>
    </source>
</evidence>
<dbReference type="InterPro" id="IPR008286">
    <property type="entry name" value="Prn/Lys/Arg_de-COase_C"/>
</dbReference>
<protein>
    <submittedName>
        <fullName evidence="8">Aminotransferase class I/II-fold pyridoxal phosphate-dependent enzyme</fullName>
    </submittedName>
</protein>
<comment type="caution">
    <text evidence="8">The sequence shown here is derived from an EMBL/GenBank/DDBJ whole genome shotgun (WGS) entry which is preliminary data.</text>
</comment>
<evidence type="ECO:0000256" key="3">
    <source>
        <dbReference type="ARBA" id="ARBA00022793"/>
    </source>
</evidence>
<organism evidence="8 9">
    <name type="scientific">Candidatus Fimicola merdigallinarum</name>
    <dbReference type="NCBI Taxonomy" id="2840819"/>
    <lineage>
        <taxon>Bacteria</taxon>
        <taxon>Bacillati</taxon>
        <taxon>Bacillota</taxon>
        <taxon>Clostridia</taxon>
        <taxon>Lachnospirales</taxon>
        <taxon>Lachnospiraceae</taxon>
        <taxon>Lachnospiraceae incertae sedis</taxon>
        <taxon>Candidatus Fimicola</taxon>
    </lineage>
</organism>
<feature type="domain" description="Orn/Lys/Arg decarboxylase C-terminal" evidence="7">
    <location>
        <begin position="397"/>
        <end position="451"/>
    </location>
</feature>
<dbReference type="SUPFAM" id="SSF53383">
    <property type="entry name" value="PLP-dependent transferases"/>
    <property type="match status" value="1"/>
</dbReference>
<dbReference type="PANTHER" id="PTHR43277:SF4">
    <property type="entry name" value="ARGININE DECARBOXYLASE"/>
    <property type="match status" value="1"/>
</dbReference>